<comment type="caution">
    <text evidence="11">The sequence shown here is derived from an EMBL/GenBank/DDBJ whole genome shotgun (WGS) entry which is preliminary data.</text>
</comment>
<evidence type="ECO:0000256" key="3">
    <source>
        <dbReference type="ARBA" id="ARBA00022692"/>
    </source>
</evidence>
<evidence type="ECO:0000256" key="4">
    <source>
        <dbReference type="ARBA" id="ARBA00022737"/>
    </source>
</evidence>
<evidence type="ECO:0000256" key="10">
    <source>
        <dbReference type="SAM" id="MobiDB-lite"/>
    </source>
</evidence>
<feature type="transmembrane region" description="Helical" evidence="9">
    <location>
        <begin position="702"/>
        <end position="723"/>
    </location>
</feature>
<organism evidence="11 12">
    <name type="scientific">Penaeus vannamei</name>
    <name type="common">Whiteleg shrimp</name>
    <name type="synonym">Litopenaeus vannamei</name>
    <dbReference type="NCBI Taxonomy" id="6689"/>
    <lineage>
        <taxon>Eukaryota</taxon>
        <taxon>Metazoa</taxon>
        <taxon>Ecdysozoa</taxon>
        <taxon>Arthropoda</taxon>
        <taxon>Crustacea</taxon>
        <taxon>Multicrustacea</taxon>
        <taxon>Malacostraca</taxon>
        <taxon>Eumalacostraca</taxon>
        <taxon>Eucarida</taxon>
        <taxon>Decapoda</taxon>
        <taxon>Dendrobranchiata</taxon>
        <taxon>Penaeoidea</taxon>
        <taxon>Penaeidae</taxon>
        <taxon>Penaeus</taxon>
    </lineage>
</organism>
<feature type="repeat" description="ANK" evidence="8">
    <location>
        <begin position="344"/>
        <end position="376"/>
    </location>
</feature>
<dbReference type="PROSITE" id="PS50297">
    <property type="entry name" value="ANK_REP_REGION"/>
    <property type="match status" value="7"/>
</dbReference>
<dbReference type="OrthoDB" id="20727at2759"/>
<reference evidence="11 12" key="1">
    <citation type="submission" date="2018-04" db="EMBL/GenBank/DDBJ databases">
        <authorList>
            <person name="Zhang X."/>
            <person name="Yuan J."/>
            <person name="Li F."/>
            <person name="Xiang J."/>
        </authorList>
    </citation>
    <scope>NUCLEOTIDE SEQUENCE [LARGE SCALE GENOMIC DNA]</scope>
    <source>
        <tissue evidence="11">Muscle</tissue>
    </source>
</reference>
<name>A0A3R7Q4C0_PENVA</name>
<feature type="repeat" description="ANK" evidence="8">
    <location>
        <begin position="474"/>
        <end position="495"/>
    </location>
</feature>
<keyword evidence="7 9" id="KW-0472">Membrane</keyword>
<evidence type="ECO:0000256" key="8">
    <source>
        <dbReference type="PROSITE-ProRule" id="PRU00023"/>
    </source>
</evidence>
<gene>
    <name evidence="11" type="ORF">C7M84_007147</name>
</gene>
<dbReference type="PANTHER" id="PTHR24198">
    <property type="entry name" value="ANKYRIN REPEAT AND PROTEIN KINASE DOMAIN-CONTAINING PROTEIN"/>
    <property type="match status" value="1"/>
</dbReference>
<evidence type="ECO:0000256" key="6">
    <source>
        <dbReference type="ARBA" id="ARBA00023043"/>
    </source>
</evidence>
<dbReference type="InterPro" id="IPR018629">
    <property type="entry name" value="XK-rel"/>
</dbReference>
<dbReference type="STRING" id="6689.A0A3R7Q4C0"/>
<feature type="repeat" description="ANK" evidence="8">
    <location>
        <begin position="225"/>
        <end position="257"/>
    </location>
</feature>
<evidence type="ECO:0000256" key="9">
    <source>
        <dbReference type="RuleBase" id="RU910716"/>
    </source>
</evidence>
<keyword evidence="12" id="KW-1185">Reference proteome</keyword>
<feature type="repeat" description="ANK" evidence="8">
    <location>
        <begin position="441"/>
        <end position="473"/>
    </location>
</feature>
<feature type="repeat" description="ANK" evidence="8">
    <location>
        <begin position="311"/>
        <end position="343"/>
    </location>
</feature>
<dbReference type="Pfam" id="PF09815">
    <property type="entry name" value="XK-related"/>
    <property type="match status" value="1"/>
</dbReference>
<keyword evidence="6 8" id="KW-0040">ANK repeat</keyword>
<comment type="subcellular location">
    <subcellularLocation>
        <location evidence="1 9">Membrane</location>
        <topology evidence="1 9">Multi-pass membrane protein</topology>
    </subcellularLocation>
</comment>
<accession>A0A3R7Q4C0</accession>
<dbReference type="InterPro" id="IPR036770">
    <property type="entry name" value="Ankyrin_rpt-contain_sf"/>
</dbReference>
<evidence type="ECO:0000313" key="11">
    <source>
        <dbReference type="EMBL" id="ROT85780.1"/>
    </source>
</evidence>
<feature type="transmembrane region" description="Helical" evidence="9">
    <location>
        <begin position="621"/>
        <end position="639"/>
    </location>
</feature>
<keyword evidence="5 9" id="KW-1133">Transmembrane helix</keyword>
<dbReference type="PANTHER" id="PTHR24198:SF165">
    <property type="entry name" value="ANKYRIN REPEAT-CONTAINING PROTEIN-RELATED"/>
    <property type="match status" value="1"/>
</dbReference>
<dbReference type="Proteomes" id="UP000283509">
    <property type="component" value="Unassembled WGS sequence"/>
</dbReference>
<dbReference type="SMART" id="SM00248">
    <property type="entry name" value="ANK"/>
    <property type="match status" value="11"/>
</dbReference>
<feature type="transmembrane region" description="Helical" evidence="9">
    <location>
        <begin position="933"/>
        <end position="952"/>
    </location>
</feature>
<feature type="transmembrane region" description="Helical" evidence="9">
    <location>
        <begin position="980"/>
        <end position="997"/>
    </location>
</feature>
<keyword evidence="3 9" id="KW-0812">Transmembrane</keyword>
<dbReference type="PROSITE" id="PS50088">
    <property type="entry name" value="ANK_REPEAT"/>
    <property type="match status" value="8"/>
</dbReference>
<evidence type="ECO:0000256" key="2">
    <source>
        <dbReference type="ARBA" id="ARBA00008789"/>
    </source>
</evidence>
<feature type="compositionally biased region" description="Gly residues" evidence="10">
    <location>
        <begin position="1"/>
        <end position="15"/>
    </location>
</feature>
<dbReference type="Gene3D" id="1.25.40.20">
    <property type="entry name" value="Ankyrin repeat-containing domain"/>
    <property type="match status" value="3"/>
</dbReference>
<feature type="repeat" description="ANK" evidence="8">
    <location>
        <begin position="408"/>
        <end position="440"/>
    </location>
</feature>
<evidence type="ECO:0000313" key="12">
    <source>
        <dbReference type="Proteomes" id="UP000283509"/>
    </source>
</evidence>
<evidence type="ECO:0000256" key="7">
    <source>
        <dbReference type="ARBA" id="ARBA00023136"/>
    </source>
</evidence>
<evidence type="ECO:0000256" key="5">
    <source>
        <dbReference type="ARBA" id="ARBA00022989"/>
    </source>
</evidence>
<sequence length="1261" mass="141467">MTVDSGGGGMGGGGETLSESETHDKELRARLLHFHTSFSSQESNHANASIGGWLDHQHDPGTMAEDLVSDDPDGVGLLWHDDPDSGHPFTRAALQGDVATVKDHVSRQTFDPNSKKAQHALLVACRTGNVELVHVLLNAGVDVHCRDSKSSWQPIHIATYRDNVAVVEALAMHGEWRRGLALVRFRGITCSLLHLAANFGCLAVLRYLLSHTVRLGLHIESRDAAHWTALHHAAFEGRMQAVTLLLQAGADVNSADPHGVTSLHVAAYRDHTNVVRLLLSRGANPKMIVKTPTSETERGFERVEPIIKFHAGSTLLHWAASKGYDDLVADLLARGLAVSASDRLGRTPLGVAMWSGNTSIVNTLMQEKVSLTEEDKDWSAITREEVGLSIVKVIEETAVCSLDACRTDGFTLLHLAAQNGYPNMMHRLLSLKLSPDVKNNQGETPLFVAIRSNQLACVQQLINAGTRLSIVDNRGGSALHMAAKKGNVTVIDMLLTTSELEERDIDINRCDNIGYTPIYYAINASRYDIVQRFLEYSLVRKVHVKATNGETLLQFYTERNNLGQYDNAVVRVLECEKLLHSTKPSAEMCLHVQLGTTEASSKARTQLQAMYESTKAQRHCWNFWFFLSCFLLPSVFYYLDVYTDILLAVEYYKEYVRIMKNATEMADNQTLPVGEESEEQVFREFCMGIFSNITESQYKINFVLTLFFILLPITLLSLWNLYIHVTQPDILPVFRLLPSFLRVTLYSVIFLTPLAPVMAYLENTYAQMKHMNVTARQMQEVDSKSYNSLGGPGNTKTYRHHMRDQKIRKYYDLKHVAQMRVAITNVMEATLESAFQLILQLYIVGTRYTELDEVKDVTLGSILSLSSGGQKTQLSKQVFSVLISLVSLTWSFTSYHRFSKLGGLTILNALPLLFAIFFQVVSRAIACTVFTLAYTWKVFVVLGVHFVIVLVFKLKLEERSVLPVRNYRCCHCLLAYLRPYFYVFLGTIASTLVYFRLERPSAVKKLLARRHSTVVIQVRHAYTPLSLYWLGEVLELGGQGDWAVRVAGTGVEVWGWGWKVEDWDFGLDKEKYDSTFIIISAVVCALSYLIGVILHAVYYSCFGHPWVDINGPSLTHDRDEGVLVLAYYRQGQISKWSFHSCCTVVHHNELPTDNIYRQDLQINGKDRQHPPSQSTSPSPPVTALEQILSDVVWRQVFPCLQGSVTLGHLLTQGPENAPHNPLEECPHWLISTCCCRKCTSPHPMTVSLPPMSPIHLHQSTI</sequence>
<evidence type="ECO:0000256" key="1">
    <source>
        <dbReference type="ARBA" id="ARBA00004141"/>
    </source>
</evidence>
<feature type="transmembrane region" description="Helical" evidence="9">
    <location>
        <begin position="1076"/>
        <end position="1099"/>
    </location>
</feature>
<feature type="transmembrane region" description="Helical" evidence="9">
    <location>
        <begin position="901"/>
        <end position="921"/>
    </location>
</feature>
<feature type="region of interest" description="Disordered" evidence="10">
    <location>
        <begin position="1"/>
        <end position="23"/>
    </location>
</feature>
<dbReference type="EMBL" id="QCYY01000191">
    <property type="protein sequence ID" value="ROT85780.1"/>
    <property type="molecule type" value="Genomic_DNA"/>
</dbReference>
<feature type="repeat" description="ANK" evidence="8">
    <location>
        <begin position="116"/>
        <end position="148"/>
    </location>
</feature>
<dbReference type="AlphaFoldDB" id="A0A3R7Q4C0"/>
<dbReference type="SUPFAM" id="SSF48403">
    <property type="entry name" value="Ankyrin repeat"/>
    <property type="match status" value="2"/>
</dbReference>
<reference evidence="11 12" key="2">
    <citation type="submission" date="2019-01" db="EMBL/GenBank/DDBJ databases">
        <title>The decoding of complex shrimp genome reveals the adaptation for benthos swimmer, frequently molting mechanism and breeding impact on genome.</title>
        <authorList>
            <person name="Sun Y."/>
            <person name="Gao Y."/>
            <person name="Yu Y."/>
        </authorList>
    </citation>
    <scope>NUCLEOTIDE SEQUENCE [LARGE SCALE GENOMIC DNA]</scope>
    <source>
        <tissue evidence="11">Muscle</tissue>
    </source>
</reference>
<dbReference type="InterPro" id="IPR002110">
    <property type="entry name" value="Ankyrin_rpt"/>
</dbReference>
<comment type="similarity">
    <text evidence="2 9">Belongs to the XK family.</text>
</comment>
<dbReference type="GO" id="GO:0005886">
    <property type="term" value="C:plasma membrane"/>
    <property type="evidence" value="ECO:0007669"/>
    <property type="project" value="UniProtKB-ARBA"/>
</dbReference>
<proteinExistence type="inferred from homology"/>
<protein>
    <recommendedName>
        <fullName evidence="9">XK-related protein</fullName>
    </recommendedName>
</protein>
<feature type="region of interest" description="Disordered" evidence="10">
    <location>
        <begin position="40"/>
        <end position="67"/>
    </location>
</feature>
<feature type="transmembrane region" description="Helical" evidence="9">
    <location>
        <begin position="743"/>
        <end position="761"/>
    </location>
</feature>
<keyword evidence="4" id="KW-0677">Repeat</keyword>
<feature type="repeat" description="ANK" evidence="8">
    <location>
        <begin position="258"/>
        <end position="290"/>
    </location>
</feature>
<dbReference type="Pfam" id="PF12796">
    <property type="entry name" value="Ank_2"/>
    <property type="match status" value="4"/>
</dbReference>